<sequence>MPFLEDGSDAQPYASMAGNLDARLLKALRVMGFETVTPVQQIVLTQLPSFQSDCLVQAKTGTGKTAAFLLPCLHTLLNSPTPLPNGQVGVLVISPTRELALQIAKECDQLTSQLGRNKLECHVAFGGTAKATNLSKFMNGSPSILVATPGRLKDYLSESQVVRKFANIRTLILDEADTMLESGFLADVKEILKLLPPKSAGWQGMCFSATVPAKTREVVDNVLAPGYASLSTIDKAEPPTLERVPQYHVIMPSVTDTFNTLASLLNHELTPDSKAIVFGVTANMVALYSNLFSQGLTSLRVFELHSRLSQNVRTRTTNDFKTASSGLMFASDVIGRGMDFPNVDLVVQVGLPSNSEQYIHRVGRTGRAGNTGRAIILLTQAESFFINANRRLPIQPHAQTAKIVSDAVAHASSVERAMHAIDETVKQRAYSSFLGFFAGSGLLKPLRMDKAGLVRMANEMAMQGMHCPEPPPMEKKTIGKMGLKGVPGFNYATVGGPTSTGAQTARPPPRRPRPAAKEGPDASRDLLNPKPAGTGVVKKKASRNGRRGGHAGGGGNGE</sequence>
<keyword evidence="4 5" id="KW-0694">RNA-binding</keyword>
<evidence type="ECO:0000256" key="5">
    <source>
        <dbReference type="RuleBase" id="RU365068"/>
    </source>
</evidence>
<feature type="compositionally biased region" description="Basic residues" evidence="6">
    <location>
        <begin position="537"/>
        <end position="549"/>
    </location>
</feature>
<feature type="region of interest" description="Disordered" evidence="6">
    <location>
        <begin position="490"/>
        <end position="558"/>
    </location>
</feature>
<accession>A0ABR0S3Z7</accession>
<organism evidence="9 10">
    <name type="scientific">Knufia obscura</name>
    <dbReference type="NCBI Taxonomy" id="1635080"/>
    <lineage>
        <taxon>Eukaryota</taxon>
        <taxon>Fungi</taxon>
        <taxon>Dikarya</taxon>
        <taxon>Ascomycota</taxon>
        <taxon>Pezizomycotina</taxon>
        <taxon>Eurotiomycetes</taxon>
        <taxon>Chaetothyriomycetidae</taxon>
        <taxon>Chaetothyriales</taxon>
        <taxon>Trichomeriaceae</taxon>
        <taxon>Knufia</taxon>
    </lineage>
</organism>
<dbReference type="EMBL" id="JAVHJV010000001">
    <property type="protein sequence ID" value="KAK5947521.1"/>
    <property type="molecule type" value="Genomic_DNA"/>
</dbReference>
<evidence type="ECO:0000256" key="6">
    <source>
        <dbReference type="SAM" id="MobiDB-lite"/>
    </source>
</evidence>
<dbReference type="Pfam" id="PF00270">
    <property type="entry name" value="DEAD"/>
    <property type="match status" value="1"/>
</dbReference>
<comment type="catalytic activity">
    <reaction evidence="5">
        <text>ATP + H2O = ADP + phosphate + H(+)</text>
        <dbReference type="Rhea" id="RHEA:13065"/>
        <dbReference type="ChEBI" id="CHEBI:15377"/>
        <dbReference type="ChEBI" id="CHEBI:15378"/>
        <dbReference type="ChEBI" id="CHEBI:30616"/>
        <dbReference type="ChEBI" id="CHEBI:43474"/>
        <dbReference type="ChEBI" id="CHEBI:456216"/>
        <dbReference type="EC" id="3.6.4.13"/>
    </reaction>
</comment>
<dbReference type="CDD" id="cd17964">
    <property type="entry name" value="DEADc_MSS116"/>
    <property type="match status" value="1"/>
</dbReference>
<name>A0ABR0S3Z7_9EURO</name>
<evidence type="ECO:0000256" key="4">
    <source>
        <dbReference type="ARBA" id="ARBA00022884"/>
    </source>
</evidence>
<dbReference type="SUPFAM" id="SSF52540">
    <property type="entry name" value="P-loop containing nucleoside triphosphate hydrolases"/>
    <property type="match status" value="1"/>
</dbReference>
<evidence type="ECO:0000259" key="8">
    <source>
        <dbReference type="PROSITE" id="PS51194"/>
    </source>
</evidence>
<dbReference type="InterPro" id="IPR011545">
    <property type="entry name" value="DEAD/DEAH_box_helicase_dom"/>
</dbReference>
<dbReference type="InterPro" id="IPR001650">
    <property type="entry name" value="Helicase_C-like"/>
</dbReference>
<dbReference type="PROSITE" id="PS51194">
    <property type="entry name" value="HELICASE_CTER"/>
    <property type="match status" value="1"/>
</dbReference>
<evidence type="ECO:0000256" key="2">
    <source>
        <dbReference type="ARBA" id="ARBA00022801"/>
    </source>
</evidence>
<dbReference type="Gene3D" id="3.40.50.300">
    <property type="entry name" value="P-loop containing nucleotide triphosphate hydrolases"/>
    <property type="match status" value="2"/>
</dbReference>
<dbReference type="InterPro" id="IPR014001">
    <property type="entry name" value="Helicase_ATP-bd"/>
</dbReference>
<protein>
    <recommendedName>
        <fullName evidence="5">ATP-dependent RNA helicase</fullName>
        <ecNumber evidence="5">3.6.4.13</ecNumber>
    </recommendedName>
</protein>
<keyword evidence="5" id="KW-0347">Helicase</keyword>
<comment type="similarity">
    <text evidence="5">Belongs to the DEAD box helicase family.</text>
</comment>
<keyword evidence="1 5" id="KW-0547">Nucleotide-binding</keyword>
<reference evidence="9 10" key="1">
    <citation type="journal article" date="2023" name="Res Sq">
        <title>Genomic and morphological characterization of Knufia obscura isolated from the Mars 2020 spacecraft assembly facility.</title>
        <authorList>
            <person name="Chander A.M."/>
            <person name="Teixeira M.M."/>
            <person name="Singh N.K."/>
            <person name="Williams M.P."/>
            <person name="Parker C.W."/>
            <person name="Leo P."/>
            <person name="Stajich J.E."/>
            <person name="Torok T."/>
            <person name="Tighe S."/>
            <person name="Mason C.E."/>
            <person name="Venkateswaran K."/>
        </authorList>
    </citation>
    <scope>NUCLEOTIDE SEQUENCE [LARGE SCALE GENOMIC DNA]</scope>
    <source>
        <strain evidence="9 10">CCFEE 5817</strain>
    </source>
</reference>
<keyword evidence="2 5" id="KW-0378">Hydrolase</keyword>
<dbReference type="PROSITE" id="PS51192">
    <property type="entry name" value="HELICASE_ATP_BIND_1"/>
    <property type="match status" value="1"/>
</dbReference>
<dbReference type="SMART" id="SM00490">
    <property type="entry name" value="HELICc"/>
    <property type="match status" value="1"/>
</dbReference>
<evidence type="ECO:0000256" key="1">
    <source>
        <dbReference type="ARBA" id="ARBA00022741"/>
    </source>
</evidence>
<comment type="domain">
    <text evidence="5">The Q motif is unique to and characteristic of the DEAD box family of RNA helicases and controls ATP binding and hydrolysis.</text>
</comment>
<dbReference type="Pfam" id="PF00271">
    <property type="entry name" value="Helicase_C"/>
    <property type="match status" value="1"/>
</dbReference>
<feature type="domain" description="Helicase C-terminal" evidence="8">
    <location>
        <begin position="260"/>
        <end position="415"/>
    </location>
</feature>
<comment type="caution">
    <text evidence="9">The sequence shown here is derived from an EMBL/GenBank/DDBJ whole genome shotgun (WGS) entry which is preliminary data.</text>
</comment>
<feature type="compositionally biased region" description="Basic and acidic residues" evidence="6">
    <location>
        <begin position="515"/>
        <end position="524"/>
    </location>
</feature>
<dbReference type="SMART" id="SM00487">
    <property type="entry name" value="DEXDc"/>
    <property type="match status" value="1"/>
</dbReference>
<gene>
    <name evidence="9" type="ORF">PMZ80_001672</name>
</gene>
<dbReference type="PANTHER" id="PTHR24031">
    <property type="entry name" value="RNA HELICASE"/>
    <property type="match status" value="1"/>
</dbReference>
<keyword evidence="10" id="KW-1185">Reference proteome</keyword>
<evidence type="ECO:0000313" key="9">
    <source>
        <dbReference type="EMBL" id="KAK5947521.1"/>
    </source>
</evidence>
<dbReference type="InterPro" id="IPR027417">
    <property type="entry name" value="P-loop_NTPase"/>
</dbReference>
<evidence type="ECO:0000256" key="3">
    <source>
        <dbReference type="ARBA" id="ARBA00022840"/>
    </source>
</evidence>
<proteinExistence type="inferred from homology"/>
<comment type="function">
    <text evidence="5">RNA helicase.</text>
</comment>
<evidence type="ECO:0000259" key="7">
    <source>
        <dbReference type="PROSITE" id="PS51192"/>
    </source>
</evidence>
<evidence type="ECO:0000313" key="10">
    <source>
        <dbReference type="Proteomes" id="UP001334248"/>
    </source>
</evidence>
<dbReference type="CDD" id="cd18787">
    <property type="entry name" value="SF2_C_DEAD"/>
    <property type="match status" value="1"/>
</dbReference>
<dbReference type="EC" id="3.6.4.13" evidence="5"/>
<dbReference type="Proteomes" id="UP001334248">
    <property type="component" value="Unassembled WGS sequence"/>
</dbReference>
<dbReference type="RefSeq" id="XP_064735611.1">
    <property type="nucleotide sequence ID" value="XM_064870114.1"/>
</dbReference>
<keyword evidence="3 5" id="KW-0067">ATP-binding</keyword>
<dbReference type="GeneID" id="89995121"/>
<feature type="domain" description="Helicase ATP-binding" evidence="7">
    <location>
        <begin position="45"/>
        <end position="229"/>
    </location>
</feature>